<proteinExistence type="predicted"/>
<evidence type="ECO:0000313" key="1">
    <source>
        <dbReference type="EMBL" id="OAE34008.1"/>
    </source>
</evidence>
<sequence length="120" mass="13008">MVHDSCSFRRVRGLWLGSDASLELQERSLSKCRAASRPPASSPGSTLSSGACKLATWGPRALPLPPLPGGGEGKLGLSAGHHLRGRQINIWRHMETPTLVEKNSPHPTMVWVCIGDLYEK</sequence>
<name>A0A176WLH4_MARPO</name>
<organism evidence="1 2">
    <name type="scientific">Marchantia polymorpha subsp. ruderalis</name>
    <dbReference type="NCBI Taxonomy" id="1480154"/>
    <lineage>
        <taxon>Eukaryota</taxon>
        <taxon>Viridiplantae</taxon>
        <taxon>Streptophyta</taxon>
        <taxon>Embryophyta</taxon>
        <taxon>Marchantiophyta</taxon>
        <taxon>Marchantiopsida</taxon>
        <taxon>Marchantiidae</taxon>
        <taxon>Marchantiales</taxon>
        <taxon>Marchantiaceae</taxon>
        <taxon>Marchantia</taxon>
    </lineage>
</organism>
<reference evidence="1" key="1">
    <citation type="submission" date="2016-03" db="EMBL/GenBank/DDBJ databases">
        <title>Mechanisms controlling the formation of the plant cell surface in tip-growing cells are functionally conserved among land plants.</title>
        <authorList>
            <person name="Honkanen S."/>
            <person name="Jones V.A."/>
            <person name="Morieri G."/>
            <person name="Champion C."/>
            <person name="Hetherington A.J."/>
            <person name="Kelly S."/>
            <person name="Saint-Marcoux D."/>
            <person name="Proust H."/>
            <person name="Prescott H."/>
            <person name="Dolan L."/>
        </authorList>
    </citation>
    <scope>NUCLEOTIDE SEQUENCE [LARGE SCALE GENOMIC DNA]</scope>
    <source>
        <tissue evidence="1">Whole gametophyte</tissue>
    </source>
</reference>
<protein>
    <submittedName>
        <fullName evidence="1">Uncharacterized protein</fullName>
    </submittedName>
</protein>
<keyword evidence="2" id="KW-1185">Reference proteome</keyword>
<comment type="caution">
    <text evidence="1">The sequence shown here is derived from an EMBL/GenBank/DDBJ whole genome shotgun (WGS) entry which is preliminary data.</text>
</comment>
<gene>
    <name evidence="1" type="ORF">AXG93_3891s1210</name>
</gene>
<evidence type="ECO:0000313" key="2">
    <source>
        <dbReference type="Proteomes" id="UP000077202"/>
    </source>
</evidence>
<dbReference type="EMBL" id="LVLJ01000464">
    <property type="protein sequence ID" value="OAE34008.1"/>
    <property type="molecule type" value="Genomic_DNA"/>
</dbReference>
<dbReference type="Proteomes" id="UP000077202">
    <property type="component" value="Unassembled WGS sequence"/>
</dbReference>
<dbReference type="AlphaFoldDB" id="A0A176WLH4"/>
<accession>A0A176WLH4</accession>